<dbReference type="EMBL" id="SRYB01000005">
    <property type="protein sequence ID" value="TGY79722.1"/>
    <property type="molecule type" value="Genomic_DNA"/>
</dbReference>
<dbReference type="Proteomes" id="UP000306319">
    <property type="component" value="Unassembled WGS sequence"/>
</dbReference>
<gene>
    <name evidence="1" type="ORF">E5331_04930</name>
</gene>
<keyword evidence="1" id="KW-0547">Nucleotide-binding</keyword>
<protein>
    <submittedName>
        <fullName evidence="1">ATP-binding cassette domain-containing protein</fullName>
    </submittedName>
</protein>
<evidence type="ECO:0000313" key="2">
    <source>
        <dbReference type="Proteomes" id="UP000306319"/>
    </source>
</evidence>
<name>A0AC61RJ10_9BACT</name>
<sequence length="320" mass="35248">MEILQIDGLVKHYASTKALDNVSLSVAKGEICGLLGPNGAGKTTILRIINNLLVSDAGSVLVNGIPASLEASRNIGYMPEERGLYDKMRVEDQILYFGQLKGGDKARLRNVMGEYMEIFNLTGQGKRKIKELSKGNQQKVQIIATLVHEPELVILDEPFSGFDPINGALLRDLIARLNEKGSTIILSSHNMPAIEEMCSSIALINHGKLLVKGDISDIKEQHRTSELLLTTRNQLSIPLLMDSSLLENVETIPPVKGRKGYAYSIIKKPGIRNTDILNAISIQGEILHFEEKLPSLNDIFLNYTTGQPSQEKSNFTHTSC</sequence>
<reference evidence="1" key="1">
    <citation type="submission" date="2019-04" db="EMBL/GenBank/DDBJ databases">
        <title>Microbes associate with the intestines of laboratory mice.</title>
        <authorList>
            <person name="Navarre W."/>
            <person name="Wong E."/>
            <person name="Huang K."/>
            <person name="Tropini C."/>
            <person name="Ng K."/>
            <person name="Yu B."/>
        </authorList>
    </citation>
    <scope>NUCLEOTIDE SEQUENCE</scope>
    <source>
        <strain evidence="1">NM04_E33</strain>
    </source>
</reference>
<accession>A0AC61RJ10</accession>
<proteinExistence type="predicted"/>
<evidence type="ECO:0000313" key="1">
    <source>
        <dbReference type="EMBL" id="TGY79722.1"/>
    </source>
</evidence>
<keyword evidence="1" id="KW-0067">ATP-binding</keyword>
<organism evidence="1 2">
    <name type="scientific">Lepagella muris</name>
    <dbReference type="NCBI Taxonomy" id="3032870"/>
    <lineage>
        <taxon>Bacteria</taxon>
        <taxon>Pseudomonadati</taxon>
        <taxon>Bacteroidota</taxon>
        <taxon>Bacteroidia</taxon>
        <taxon>Bacteroidales</taxon>
        <taxon>Muribaculaceae</taxon>
        <taxon>Lepagella</taxon>
    </lineage>
</organism>
<comment type="caution">
    <text evidence="1">The sequence shown here is derived from an EMBL/GenBank/DDBJ whole genome shotgun (WGS) entry which is preliminary data.</text>
</comment>
<keyword evidence="2" id="KW-1185">Reference proteome</keyword>